<dbReference type="RefSeq" id="WP_150948183.1">
    <property type="nucleotide sequence ID" value="NZ_VZRB01000008.1"/>
</dbReference>
<feature type="chain" id="PRO_5026053422" description="Lipoprotein" evidence="2">
    <location>
        <begin position="32"/>
        <end position="217"/>
    </location>
</feature>
<evidence type="ECO:0008006" key="5">
    <source>
        <dbReference type="Google" id="ProtNLM"/>
    </source>
</evidence>
<proteinExistence type="predicted"/>
<feature type="region of interest" description="Disordered" evidence="1">
    <location>
        <begin position="183"/>
        <end position="217"/>
    </location>
</feature>
<gene>
    <name evidence="3" type="ORF">F7R91_13940</name>
</gene>
<reference evidence="3 4" key="1">
    <citation type="submission" date="2019-09" db="EMBL/GenBank/DDBJ databases">
        <title>Screening of Novel Bioactive Compounds from Soil-Associated.</title>
        <authorList>
            <person name="Zhao S."/>
        </authorList>
    </citation>
    <scope>NUCLEOTIDE SEQUENCE [LARGE SCALE GENOMIC DNA]</scope>
    <source>
        <strain evidence="3 4">HIT-DPA4</strain>
    </source>
</reference>
<protein>
    <recommendedName>
        <fullName evidence="5">Lipoprotein</fullName>
    </recommendedName>
</protein>
<dbReference type="AlphaFoldDB" id="A0A6H9UZ77"/>
<name>A0A6H9UZ77_9ACTN</name>
<comment type="caution">
    <text evidence="3">The sequence shown here is derived from an EMBL/GenBank/DDBJ whole genome shotgun (WGS) entry which is preliminary data.</text>
</comment>
<dbReference type="Proteomes" id="UP000442707">
    <property type="component" value="Unassembled WGS sequence"/>
</dbReference>
<feature type="signal peptide" evidence="2">
    <location>
        <begin position="1"/>
        <end position="31"/>
    </location>
</feature>
<dbReference type="EMBL" id="VZRB01000008">
    <property type="protein sequence ID" value="KAB1146684.1"/>
    <property type="molecule type" value="Genomic_DNA"/>
</dbReference>
<accession>A0A6H9UZ77</accession>
<feature type="compositionally biased region" description="Polar residues" evidence="1">
    <location>
        <begin position="200"/>
        <end position="211"/>
    </location>
</feature>
<keyword evidence="4" id="KW-1185">Reference proteome</keyword>
<evidence type="ECO:0000256" key="2">
    <source>
        <dbReference type="SAM" id="SignalP"/>
    </source>
</evidence>
<sequence>MSRTLIAQASFTSLVAAVALLAAGCAGTADGAEAGGCRDDGGRSARERAQWLRPAVSFDEAASGEEAAVEIGPRGTGDGGPQCDPVAVQVQFWRLTATPSGTELNSALRVRLGSEGGEGRTVGLPPGLSAKERGACTGVLMAVYTGPPLTGGELPDGGTGHVDGIATPKVKFRTDRIAAYRLIPPSDPERCDTDTVAGGNATTTPSATSNPWDPDHP</sequence>
<organism evidence="3 4">
    <name type="scientific">Streptomyces luteolifulvus</name>
    <dbReference type="NCBI Taxonomy" id="2615112"/>
    <lineage>
        <taxon>Bacteria</taxon>
        <taxon>Bacillati</taxon>
        <taxon>Actinomycetota</taxon>
        <taxon>Actinomycetes</taxon>
        <taxon>Kitasatosporales</taxon>
        <taxon>Streptomycetaceae</taxon>
        <taxon>Streptomyces</taxon>
    </lineage>
</organism>
<evidence type="ECO:0000256" key="1">
    <source>
        <dbReference type="SAM" id="MobiDB-lite"/>
    </source>
</evidence>
<evidence type="ECO:0000313" key="4">
    <source>
        <dbReference type="Proteomes" id="UP000442707"/>
    </source>
</evidence>
<dbReference type="PROSITE" id="PS51257">
    <property type="entry name" value="PROKAR_LIPOPROTEIN"/>
    <property type="match status" value="1"/>
</dbReference>
<evidence type="ECO:0000313" key="3">
    <source>
        <dbReference type="EMBL" id="KAB1146684.1"/>
    </source>
</evidence>
<keyword evidence="2" id="KW-0732">Signal</keyword>